<gene>
    <name evidence="1" type="ORF">EQG61_11365</name>
</gene>
<name>A0A4Q1K8F7_9FLAO</name>
<evidence type="ECO:0000313" key="2">
    <source>
        <dbReference type="Proteomes" id="UP000289857"/>
    </source>
</evidence>
<sequence>MNEMQAFQELKTRVLERYREHYPYFQGTWKTFSSQDILNLIALLESECKETVSEKWIYTHLKPESNDKLPRKSMLNVLCRFVGVASWDAFCFVPPTETENSTEIDSTKKAYQRSWKLPLGVLVLVVMGVVLFNRFGEAAPKEVPVRLQNQYTNEPIDSAEVQVYEVTDSAQQQPMTKEELQKKIATQPVKVLVKSPFYKDTVVQLPPSDAKQNTPVVQLQPDDYAMMVKAFLKADIQDWQKRKQQLQKILSPDLEVLVMLKGGLGTEYYNKTEFVRKLTIPTPVLKRWEIVALENEPDGTIRKLRIKQE</sequence>
<accession>A0A4Q1K8F7</accession>
<dbReference type="OrthoDB" id="1272140at2"/>
<protein>
    <submittedName>
        <fullName evidence="1">Uncharacterized protein</fullName>
    </submittedName>
</protein>
<dbReference type="EMBL" id="SBKN01000007">
    <property type="protein sequence ID" value="RXR21603.1"/>
    <property type="molecule type" value="Genomic_DNA"/>
</dbReference>
<evidence type="ECO:0000313" key="1">
    <source>
        <dbReference type="EMBL" id="RXR21603.1"/>
    </source>
</evidence>
<proteinExistence type="predicted"/>
<dbReference type="RefSeq" id="WP_129462063.1">
    <property type="nucleotide sequence ID" value="NZ_SBKN01000007.1"/>
</dbReference>
<reference evidence="2" key="1">
    <citation type="submission" date="2019-01" db="EMBL/GenBank/DDBJ databases">
        <title>Cytophagaceae bacterium strain CAR-16.</title>
        <authorList>
            <person name="Chen W.-M."/>
        </authorList>
    </citation>
    <scope>NUCLEOTIDE SEQUENCE [LARGE SCALE GENOMIC DNA]</scope>
    <source>
        <strain evidence="2">WWJ-16</strain>
    </source>
</reference>
<keyword evidence="2" id="KW-1185">Reference proteome</keyword>
<dbReference type="AlphaFoldDB" id="A0A4Q1K8F7"/>
<comment type="caution">
    <text evidence="1">The sequence shown here is derived from an EMBL/GenBank/DDBJ whole genome shotgun (WGS) entry which is preliminary data.</text>
</comment>
<dbReference type="Proteomes" id="UP000289857">
    <property type="component" value="Unassembled WGS sequence"/>
</dbReference>
<organism evidence="1 2">
    <name type="scientific">Flavobacterium stagni</name>
    <dbReference type="NCBI Taxonomy" id="2506421"/>
    <lineage>
        <taxon>Bacteria</taxon>
        <taxon>Pseudomonadati</taxon>
        <taxon>Bacteroidota</taxon>
        <taxon>Flavobacteriia</taxon>
        <taxon>Flavobacteriales</taxon>
        <taxon>Flavobacteriaceae</taxon>
        <taxon>Flavobacterium</taxon>
    </lineage>
</organism>